<accession>A0A3M7DVB3</accession>
<feature type="compositionally biased region" description="Acidic residues" evidence="1">
    <location>
        <begin position="608"/>
        <end position="621"/>
    </location>
</feature>
<evidence type="ECO:0000313" key="4">
    <source>
        <dbReference type="Proteomes" id="UP000269276"/>
    </source>
</evidence>
<dbReference type="InterPro" id="IPR007461">
    <property type="entry name" value="Ysc84_actin-binding"/>
</dbReference>
<protein>
    <recommendedName>
        <fullName evidence="2">Ysc84 actin-binding domain-containing protein</fullName>
    </recommendedName>
</protein>
<feature type="compositionally biased region" description="Basic and acidic residues" evidence="1">
    <location>
        <begin position="419"/>
        <end position="446"/>
    </location>
</feature>
<dbReference type="CDD" id="cd11524">
    <property type="entry name" value="SYLF"/>
    <property type="match status" value="1"/>
</dbReference>
<evidence type="ECO:0000259" key="2">
    <source>
        <dbReference type="Pfam" id="PF04366"/>
    </source>
</evidence>
<dbReference type="GO" id="GO:0035091">
    <property type="term" value="F:phosphatidylinositol binding"/>
    <property type="evidence" value="ECO:0007669"/>
    <property type="project" value="TreeGrafter"/>
</dbReference>
<dbReference type="PANTHER" id="PTHR15629:SF8">
    <property type="entry name" value="DUF500 DOMAIN PROTEIN (AFU_ORTHOLOGUE AFUA_5G07310)"/>
    <property type="match status" value="1"/>
</dbReference>
<feature type="compositionally biased region" description="Basic and acidic residues" evidence="1">
    <location>
        <begin position="699"/>
        <end position="710"/>
    </location>
</feature>
<dbReference type="Proteomes" id="UP000269276">
    <property type="component" value="Unassembled WGS sequence"/>
</dbReference>
<feature type="compositionally biased region" description="Basic and acidic residues" evidence="1">
    <location>
        <begin position="654"/>
        <end position="685"/>
    </location>
</feature>
<name>A0A3M7DVB3_HORWE</name>
<feature type="domain" description="Ysc84 actin-binding" evidence="2">
    <location>
        <begin position="140"/>
        <end position="265"/>
    </location>
</feature>
<comment type="caution">
    <text evidence="3">The sequence shown here is derived from an EMBL/GenBank/DDBJ whole genome shotgun (WGS) entry which is preliminary data.</text>
</comment>
<feature type="compositionally biased region" description="Basic and acidic residues" evidence="1">
    <location>
        <begin position="591"/>
        <end position="607"/>
    </location>
</feature>
<feature type="compositionally biased region" description="Polar residues" evidence="1">
    <location>
        <begin position="639"/>
        <end position="649"/>
    </location>
</feature>
<reference evidence="3 4" key="1">
    <citation type="journal article" date="2018" name="BMC Genomics">
        <title>Genomic evidence for intraspecific hybridization in a clonal and extremely halotolerant yeast.</title>
        <authorList>
            <person name="Gostincar C."/>
            <person name="Stajich J.E."/>
            <person name="Zupancic J."/>
            <person name="Zalar P."/>
            <person name="Gunde-Cimerman N."/>
        </authorList>
    </citation>
    <scope>NUCLEOTIDE SEQUENCE [LARGE SCALE GENOMIC DNA]</scope>
    <source>
        <strain evidence="3 4">EXF-2682</strain>
    </source>
</reference>
<proteinExistence type="predicted"/>
<evidence type="ECO:0000256" key="1">
    <source>
        <dbReference type="SAM" id="MobiDB-lite"/>
    </source>
</evidence>
<dbReference type="InterPro" id="IPR051702">
    <property type="entry name" value="SH3_domain_YSC84-like"/>
</dbReference>
<dbReference type="AlphaFoldDB" id="A0A3M7DVB3"/>
<dbReference type="VEuPathDB" id="FungiDB:BTJ68_03017"/>
<organism evidence="3 4">
    <name type="scientific">Hortaea werneckii</name>
    <name type="common">Black yeast</name>
    <name type="synonym">Cladosporium werneckii</name>
    <dbReference type="NCBI Taxonomy" id="91943"/>
    <lineage>
        <taxon>Eukaryota</taxon>
        <taxon>Fungi</taxon>
        <taxon>Dikarya</taxon>
        <taxon>Ascomycota</taxon>
        <taxon>Pezizomycotina</taxon>
        <taxon>Dothideomycetes</taxon>
        <taxon>Dothideomycetidae</taxon>
        <taxon>Mycosphaerellales</taxon>
        <taxon>Teratosphaeriaceae</taxon>
        <taxon>Hortaea</taxon>
    </lineage>
</organism>
<feature type="compositionally biased region" description="Polar residues" evidence="1">
    <location>
        <begin position="358"/>
        <end position="383"/>
    </location>
</feature>
<dbReference type="EMBL" id="QWIP01000241">
    <property type="protein sequence ID" value="RMY68265.1"/>
    <property type="molecule type" value="Genomic_DNA"/>
</dbReference>
<sequence length="763" mass="83362">MSSGTWWGRVKTGSKAGFDKAWKAADKLGTPVNRLSNRLGSEAFWPTTLDKESDKAARILKSFCKDGFYQEEETQPDDGPKQKQRVLQKIPTKVIQNAKAVAIFTTMRTGLWMSGAGGSGVLVARLPDGSWSPPSGILLHTAGLGFMVGVDIYDCVVVINTEEALEAFTHIRCTLGGEISVAAGPVGAGGVLETELHKRQAPVYNYMKSRGFYAGVQIDGTVIIERTDENERFYGERIPVKDILAGKARHPPHEIRRLMETLKAAQGDTDVDESIMPTEPPPGDYQLDDGHMFGVPEKDDPDPYGVLALEKEGLSLKEAGTHKRASWQEFSFNPAPHSPVHAAYRQSHSREMSRRSSWRTSAVSTAEAKTTSSLRTSLDQPSKPTIRMSDMSTQTDFNDPPSPSRWSMRSGGSKAGSRRSSDQDRHSKMPEVPEEKVLETPPERNEPQTAPAVNGYSTPPHTPPPADSQKAEPSRPDDEQEDDDAHIEEPVVHSIQHVQPASPKMISKARIVNVPKRLPPKLPPRNPNRGSGPLVIDASPKTSSPEDDDEESSVKSGRESNPASPPAHEEATAARHISGKADGVKQIDGQDDARRSGSESPSKMDEVRLDDDDEDEDEEPEMSNPLAKAQEARKRESMPSGNEPATNGAQGEEVEAHERDGVPSGDESTRSEPLGEKQEAHKRDSVPNGDQPATSEPLGGKEEPRKRESVPDGDEPVTSEPLREEEEAHKRDGMPGDDVQPPSQPQTEVEEVRKRESMPGGFD</sequence>
<evidence type="ECO:0000313" key="3">
    <source>
        <dbReference type="EMBL" id="RMY68265.1"/>
    </source>
</evidence>
<dbReference type="OrthoDB" id="443981at2759"/>
<dbReference type="Pfam" id="PF04366">
    <property type="entry name" value="Ysc84"/>
    <property type="match status" value="1"/>
</dbReference>
<feature type="region of interest" description="Disordered" evidence="1">
    <location>
        <begin position="331"/>
        <end position="763"/>
    </location>
</feature>
<dbReference type="PANTHER" id="PTHR15629">
    <property type="entry name" value="SH3YL1 PROTEIN"/>
    <property type="match status" value="1"/>
</dbReference>
<gene>
    <name evidence="3" type="ORF">D0863_07227</name>
</gene>